<accession>A0A1V2ZXZ9</accession>
<keyword evidence="3" id="KW-1185">Reference proteome</keyword>
<dbReference type="Gene3D" id="3.40.720.10">
    <property type="entry name" value="Alkaline Phosphatase, subunit A"/>
    <property type="match status" value="1"/>
</dbReference>
<evidence type="ECO:0000313" key="3">
    <source>
        <dbReference type="Proteomes" id="UP000189177"/>
    </source>
</evidence>
<feature type="transmembrane region" description="Helical" evidence="1">
    <location>
        <begin position="47"/>
        <end position="66"/>
    </location>
</feature>
<feature type="transmembrane region" description="Helical" evidence="1">
    <location>
        <begin position="150"/>
        <end position="169"/>
    </location>
</feature>
<keyword evidence="1" id="KW-0812">Transmembrane</keyword>
<dbReference type="STRING" id="252474.B1A74_08245"/>
<name>A0A1V2ZXZ9_9GAMM</name>
<dbReference type="InterPro" id="IPR017850">
    <property type="entry name" value="Alkaline_phosphatase_core_sf"/>
</dbReference>
<dbReference type="AlphaFoldDB" id="A0A1V2ZXZ9"/>
<evidence type="ECO:0000313" key="2">
    <source>
        <dbReference type="EMBL" id="OOC09956.1"/>
    </source>
</evidence>
<sequence length="538" mass="58513">MSLSPEQSGRRLRAVPGGVRVLLTLLLLNGLFLALDIPRHAGPGPGWLAWEAVVLAGLFAVLPPITARVLERVVAAALLALAVLALFDALARVSLARPLNVYVDIGLLDAVFRLLTGNLPTVGVILAVAALLAVIGLAVWALARPVVPRGAGFVLLGAGLAGLAGHAVGVEPPRTAAPAVALVTEQVDGMREARREDRALAHRLEEDPRLAEPRPLEGLAGVDVVVGLIESYGVSALEIPRYAEVIEPTLEDLQQDLAAQDLHVVTGVMKAPVAGGQSWLAHATLLSGVAVRHAGQYRRLQERERATLVQDFAATGHHTAMLAPAITLDWPQGRWFGWDRILDRDGMDYRGPPFFWVTMPDEFSWWRFEQDVRPDPQGGEAPVFAMLALVSSHAPWTPVLDVLDDPDAMDDGRVFHEQAGAGPAPEVLWRDFDRVRDHYAEAVRYSLEVSGHWARDHVDEDTLFLMPGDHQPAALITGPDPSWAVPVHVISGDPDLLEPFRARGFHDGFELPPATGDKDIPGFEDLRDWLHEDYTERP</sequence>
<comment type="caution">
    <text evidence="2">The sequence shown here is derived from an EMBL/GenBank/DDBJ whole genome shotgun (WGS) entry which is preliminary data.</text>
</comment>
<reference evidence="2 3" key="1">
    <citation type="submission" date="2017-02" db="EMBL/GenBank/DDBJ databases">
        <title>Genomic diversity within the haloalkaliphilic genus Thioalkalivibrio.</title>
        <authorList>
            <person name="Ahn A.-C."/>
            <person name="Meier-Kolthoff J."/>
            <person name="Overmars L."/>
            <person name="Richter M."/>
            <person name="Woyke T."/>
            <person name="Sorokin D.Y."/>
            <person name="Muyzer G."/>
        </authorList>
    </citation>
    <scope>NUCLEOTIDE SEQUENCE [LARGE SCALE GENOMIC DNA]</scope>
    <source>
        <strain evidence="2 3">HL17</strain>
    </source>
</reference>
<feature type="transmembrane region" description="Helical" evidence="1">
    <location>
        <begin position="122"/>
        <end position="143"/>
    </location>
</feature>
<organism evidence="2 3">
    <name type="scientific">Thioalkalivibrio halophilus</name>
    <dbReference type="NCBI Taxonomy" id="252474"/>
    <lineage>
        <taxon>Bacteria</taxon>
        <taxon>Pseudomonadati</taxon>
        <taxon>Pseudomonadota</taxon>
        <taxon>Gammaproteobacteria</taxon>
        <taxon>Chromatiales</taxon>
        <taxon>Ectothiorhodospiraceae</taxon>
        <taxon>Thioalkalivibrio</taxon>
    </lineage>
</organism>
<dbReference type="RefSeq" id="WP_077244345.1">
    <property type="nucleotide sequence ID" value="NZ_MUZR01000028.1"/>
</dbReference>
<keyword evidence="1" id="KW-0472">Membrane</keyword>
<protein>
    <recommendedName>
        <fullName evidence="4">Sulfatase</fullName>
    </recommendedName>
</protein>
<feature type="transmembrane region" description="Helical" evidence="1">
    <location>
        <begin position="73"/>
        <end position="91"/>
    </location>
</feature>
<dbReference type="Proteomes" id="UP000189177">
    <property type="component" value="Unassembled WGS sequence"/>
</dbReference>
<evidence type="ECO:0008006" key="4">
    <source>
        <dbReference type="Google" id="ProtNLM"/>
    </source>
</evidence>
<proteinExistence type="predicted"/>
<dbReference type="EMBL" id="MUZR01000028">
    <property type="protein sequence ID" value="OOC09956.1"/>
    <property type="molecule type" value="Genomic_DNA"/>
</dbReference>
<dbReference type="SUPFAM" id="SSF53649">
    <property type="entry name" value="Alkaline phosphatase-like"/>
    <property type="match status" value="1"/>
</dbReference>
<keyword evidence="1" id="KW-1133">Transmembrane helix</keyword>
<gene>
    <name evidence="2" type="ORF">B1A74_08245</name>
</gene>
<dbReference type="OrthoDB" id="1376015at2"/>
<evidence type="ECO:0000256" key="1">
    <source>
        <dbReference type="SAM" id="Phobius"/>
    </source>
</evidence>
<feature type="transmembrane region" description="Helical" evidence="1">
    <location>
        <begin position="12"/>
        <end position="35"/>
    </location>
</feature>